<sequence>LSMIQEARPKNTLAAYEPKQREFRDFCERKQYQDADTVTEDKLLLFLTEEVADRPLRAKSLKAAEDTPLQATRLAWRSVRSYTTAITDLYRTQKALGMNAHPSPREDNISDLFTFEFEGEGPTRCMPLIFTTRAGKQNQHGRLETAGALRNKNPLICMLGGLAFYLLYRWDIAADEPFPDL</sequence>
<evidence type="ECO:0000259" key="1">
    <source>
        <dbReference type="Pfam" id="PF16787"/>
    </source>
</evidence>
<gene>
    <name evidence="2" type="ORF">EDB81DRAFT_597676</name>
</gene>
<feature type="non-terminal residue" evidence="2">
    <location>
        <position position="1"/>
    </location>
</feature>
<dbReference type="Proteomes" id="UP000738349">
    <property type="component" value="Unassembled WGS sequence"/>
</dbReference>
<evidence type="ECO:0000313" key="3">
    <source>
        <dbReference type="Proteomes" id="UP000738349"/>
    </source>
</evidence>
<feature type="non-terminal residue" evidence="2">
    <location>
        <position position="181"/>
    </location>
</feature>
<evidence type="ECO:0000313" key="2">
    <source>
        <dbReference type="EMBL" id="KAH7113421.1"/>
    </source>
</evidence>
<organism evidence="2 3">
    <name type="scientific">Dactylonectria macrodidyma</name>
    <dbReference type="NCBI Taxonomy" id="307937"/>
    <lineage>
        <taxon>Eukaryota</taxon>
        <taxon>Fungi</taxon>
        <taxon>Dikarya</taxon>
        <taxon>Ascomycota</taxon>
        <taxon>Pezizomycotina</taxon>
        <taxon>Sordariomycetes</taxon>
        <taxon>Hypocreomycetidae</taxon>
        <taxon>Hypocreales</taxon>
        <taxon>Nectriaceae</taxon>
        <taxon>Dactylonectria</taxon>
    </lineage>
</organism>
<name>A0A9P9D681_9HYPO</name>
<feature type="domain" description="Ndc10" evidence="1">
    <location>
        <begin position="108"/>
        <end position="181"/>
    </location>
</feature>
<comment type="caution">
    <text evidence="2">The sequence shown here is derived from an EMBL/GenBank/DDBJ whole genome shotgun (WGS) entry which is preliminary data.</text>
</comment>
<dbReference type="Pfam" id="PF16787">
    <property type="entry name" value="NDC10_II"/>
    <property type="match status" value="1"/>
</dbReference>
<accession>A0A9P9D681</accession>
<dbReference type="InterPro" id="IPR031872">
    <property type="entry name" value="NDC10_II"/>
</dbReference>
<dbReference type="GO" id="GO:0003677">
    <property type="term" value="F:DNA binding"/>
    <property type="evidence" value="ECO:0007669"/>
    <property type="project" value="InterPro"/>
</dbReference>
<proteinExistence type="predicted"/>
<dbReference type="Gene3D" id="1.10.443.20">
    <property type="entry name" value="Centromere DNA-binding protein complex CBF3 subunit, domain 2"/>
    <property type="match status" value="1"/>
</dbReference>
<reference evidence="2" key="1">
    <citation type="journal article" date="2021" name="Nat. Commun.">
        <title>Genetic determinants of endophytism in the Arabidopsis root mycobiome.</title>
        <authorList>
            <person name="Mesny F."/>
            <person name="Miyauchi S."/>
            <person name="Thiergart T."/>
            <person name="Pickel B."/>
            <person name="Atanasova L."/>
            <person name="Karlsson M."/>
            <person name="Huettel B."/>
            <person name="Barry K.W."/>
            <person name="Haridas S."/>
            <person name="Chen C."/>
            <person name="Bauer D."/>
            <person name="Andreopoulos W."/>
            <person name="Pangilinan J."/>
            <person name="LaButti K."/>
            <person name="Riley R."/>
            <person name="Lipzen A."/>
            <person name="Clum A."/>
            <person name="Drula E."/>
            <person name="Henrissat B."/>
            <person name="Kohler A."/>
            <person name="Grigoriev I.V."/>
            <person name="Martin F.M."/>
            <person name="Hacquard S."/>
        </authorList>
    </citation>
    <scope>NUCLEOTIDE SEQUENCE</scope>
    <source>
        <strain evidence="2">MPI-CAGE-AT-0147</strain>
    </source>
</reference>
<dbReference type="SUPFAM" id="SSF47823">
    <property type="entry name" value="lambda integrase-like, N-terminal domain"/>
    <property type="match status" value="1"/>
</dbReference>
<dbReference type="EMBL" id="JAGMUV010000035">
    <property type="protein sequence ID" value="KAH7113421.1"/>
    <property type="molecule type" value="Genomic_DNA"/>
</dbReference>
<dbReference type="AlphaFoldDB" id="A0A9P9D681"/>
<keyword evidence="3" id="KW-1185">Reference proteome</keyword>
<dbReference type="OrthoDB" id="5148997at2759"/>
<dbReference type="InterPro" id="IPR038279">
    <property type="entry name" value="Ndc10_dom2_sf"/>
</dbReference>
<protein>
    <recommendedName>
        <fullName evidence="1">Ndc10 domain-containing protein</fullName>
    </recommendedName>
</protein>